<keyword evidence="3" id="KW-1185">Reference proteome</keyword>
<organism evidence="2 3">
    <name type="scientific">Austropuccinia psidii MF-1</name>
    <dbReference type="NCBI Taxonomy" id="1389203"/>
    <lineage>
        <taxon>Eukaryota</taxon>
        <taxon>Fungi</taxon>
        <taxon>Dikarya</taxon>
        <taxon>Basidiomycota</taxon>
        <taxon>Pucciniomycotina</taxon>
        <taxon>Pucciniomycetes</taxon>
        <taxon>Pucciniales</taxon>
        <taxon>Sphaerophragmiaceae</taxon>
        <taxon>Austropuccinia</taxon>
    </lineage>
</organism>
<protein>
    <submittedName>
        <fullName evidence="2">Uncharacterized protein</fullName>
    </submittedName>
</protein>
<dbReference type="AlphaFoldDB" id="A0A9Q3IDW5"/>
<dbReference type="Proteomes" id="UP000765509">
    <property type="component" value="Unassembled WGS sequence"/>
</dbReference>
<gene>
    <name evidence="2" type="ORF">O181_077623</name>
</gene>
<evidence type="ECO:0000313" key="3">
    <source>
        <dbReference type="Proteomes" id="UP000765509"/>
    </source>
</evidence>
<feature type="compositionally biased region" description="Low complexity" evidence="1">
    <location>
        <begin position="26"/>
        <end position="40"/>
    </location>
</feature>
<evidence type="ECO:0000256" key="1">
    <source>
        <dbReference type="SAM" id="MobiDB-lite"/>
    </source>
</evidence>
<reference evidence="2" key="1">
    <citation type="submission" date="2021-03" db="EMBL/GenBank/DDBJ databases">
        <title>Draft genome sequence of rust myrtle Austropuccinia psidii MF-1, a brazilian biotype.</title>
        <authorList>
            <person name="Quecine M.C."/>
            <person name="Pachon D.M.R."/>
            <person name="Bonatelli M.L."/>
            <person name="Correr F.H."/>
            <person name="Franceschini L.M."/>
            <person name="Leite T.F."/>
            <person name="Margarido G.R.A."/>
            <person name="Almeida C.A."/>
            <person name="Ferrarezi J.A."/>
            <person name="Labate C.A."/>
        </authorList>
    </citation>
    <scope>NUCLEOTIDE SEQUENCE</scope>
    <source>
        <strain evidence="2">MF-1</strain>
    </source>
</reference>
<feature type="region of interest" description="Disordered" evidence="1">
    <location>
        <begin position="1"/>
        <end position="84"/>
    </location>
</feature>
<dbReference type="OrthoDB" id="2518989at2759"/>
<proteinExistence type="predicted"/>
<comment type="caution">
    <text evidence="2">The sequence shown here is derived from an EMBL/GenBank/DDBJ whole genome shotgun (WGS) entry which is preliminary data.</text>
</comment>
<sequence length="264" mass="29471">MHINHVKSSHTLSAPHFQNPDKNILTSQSNPSTPSHSPTPGIRDLSNHLSHVGPSPPVLNEPHQNPPSSLMPPESHPLDSPDDQFSIFTHEFQSKFYELFKTLNHGHPTQAKYQTTFEAIDSLVSWSHQNLGSEQPENGNFNFKQCSSSYSKWIDKLYDNNPLYEQFTAPEIQISLPFSPDPSIRNEKHPETHFAKVIAASVSATMDEFCIPKPPVPPQAQIDEVNIYLDMISYFEGLKRPSISPMGLISIAHKGPSGSNNAEE</sequence>
<name>A0A9Q3IDW5_9BASI</name>
<dbReference type="EMBL" id="AVOT02042501">
    <property type="protein sequence ID" value="MBW0537908.1"/>
    <property type="molecule type" value="Genomic_DNA"/>
</dbReference>
<evidence type="ECO:0000313" key="2">
    <source>
        <dbReference type="EMBL" id="MBW0537908.1"/>
    </source>
</evidence>
<accession>A0A9Q3IDW5</accession>